<comment type="similarity">
    <text evidence="1">Belongs to the STK19 family.</text>
</comment>
<dbReference type="VEuPathDB" id="CryptoDB:Vbra_22954"/>
<evidence type="ECO:0000256" key="1">
    <source>
        <dbReference type="ARBA" id="ARBA00093458"/>
    </source>
</evidence>
<dbReference type="InParanoid" id="A0A0G4FUU1"/>
<reference evidence="2 3" key="1">
    <citation type="submission" date="2014-11" db="EMBL/GenBank/DDBJ databases">
        <authorList>
            <person name="Zhu J."/>
            <person name="Qi W."/>
            <person name="Song R."/>
        </authorList>
    </citation>
    <scope>NUCLEOTIDE SEQUENCE [LARGE SCALE GENOMIC DNA]</scope>
</reference>
<sequence length="289" mass="32390">MSASADSGEQCDGINDDGASAAALASSLPPIHPKISPPCRTFQALLVLRAQFPQQCGFCVPVLLRHQLYAMGDADKTQTDREIEVMLSRAELRQIRLPLSEGDMAVVFTQDLLAAMRSQFQAYRQLASSPPPPLDAASFEQLATWLDERVFRFHSHFNIAKDDMHSLLEEFLGDAHGDKVDAVVSLLFRLGFLKAVDSTKYGWTLPRLGAFVGWLTKGRNELLTRFRRCRFKEILELEVRQKPLKQSQLGMAFHIQDLVGRGTLHRIPTTSGDLLRLAGEVQNRQMTWA</sequence>
<name>A0A0G4FUU1_VITBC</name>
<dbReference type="Pfam" id="PF10494">
    <property type="entry name" value="Stk19"/>
    <property type="match status" value="1"/>
</dbReference>
<evidence type="ECO:0000313" key="2">
    <source>
        <dbReference type="EMBL" id="CEM18716.1"/>
    </source>
</evidence>
<dbReference type="OrthoDB" id="10261701at2759"/>
<dbReference type="InterPro" id="IPR018865">
    <property type="entry name" value="STK19-like"/>
</dbReference>
<dbReference type="PANTHER" id="PTHR15243">
    <property type="entry name" value="SERINE/THREONINE-PROTEIN KINASE 19"/>
    <property type="match status" value="1"/>
</dbReference>
<proteinExistence type="inferred from homology"/>
<evidence type="ECO:0000313" key="3">
    <source>
        <dbReference type="Proteomes" id="UP000041254"/>
    </source>
</evidence>
<dbReference type="EMBL" id="CDMY01000507">
    <property type="protein sequence ID" value="CEM18716.1"/>
    <property type="molecule type" value="Genomic_DNA"/>
</dbReference>
<gene>
    <name evidence="2" type="ORF">Vbra_22954</name>
</gene>
<dbReference type="PANTHER" id="PTHR15243:SF0">
    <property type="entry name" value="SERINE_THREONINE-PROTEIN KINASE 19"/>
    <property type="match status" value="1"/>
</dbReference>
<dbReference type="OMA" id="AFLEFAM"/>
<dbReference type="Proteomes" id="UP000041254">
    <property type="component" value="Unassembled WGS sequence"/>
</dbReference>
<accession>A0A0G4FUU1</accession>
<protein>
    <submittedName>
        <fullName evidence="2">Uncharacterized protein</fullName>
    </submittedName>
</protein>
<keyword evidence="3" id="KW-1185">Reference proteome</keyword>
<organism evidence="2 3">
    <name type="scientific">Vitrella brassicaformis (strain CCMP3155)</name>
    <dbReference type="NCBI Taxonomy" id="1169540"/>
    <lineage>
        <taxon>Eukaryota</taxon>
        <taxon>Sar</taxon>
        <taxon>Alveolata</taxon>
        <taxon>Colpodellida</taxon>
        <taxon>Vitrellaceae</taxon>
        <taxon>Vitrella</taxon>
    </lineage>
</organism>
<dbReference type="AlphaFoldDB" id="A0A0G4FUU1"/>